<dbReference type="AlphaFoldDB" id="A0A7W6R2E5"/>
<dbReference type="EMBL" id="JACIFY010000004">
    <property type="protein sequence ID" value="MBB4234997.1"/>
    <property type="molecule type" value="Genomic_DNA"/>
</dbReference>
<evidence type="ECO:0000313" key="1">
    <source>
        <dbReference type="EMBL" id="MBB4234997.1"/>
    </source>
</evidence>
<dbReference type="RefSeq" id="WP_184468408.1">
    <property type="nucleotide sequence ID" value="NZ_JACIFY010000004.1"/>
</dbReference>
<proteinExistence type="predicted"/>
<comment type="caution">
    <text evidence="1">The sequence shown here is derived from an EMBL/GenBank/DDBJ whole genome shotgun (WGS) entry which is preliminary data.</text>
</comment>
<organism evidence="1 2">
    <name type="scientific">Rhizobium esperanzae</name>
    <dbReference type="NCBI Taxonomy" id="1967781"/>
    <lineage>
        <taxon>Bacteria</taxon>
        <taxon>Pseudomonadati</taxon>
        <taxon>Pseudomonadota</taxon>
        <taxon>Alphaproteobacteria</taxon>
        <taxon>Hyphomicrobiales</taxon>
        <taxon>Rhizobiaceae</taxon>
        <taxon>Rhizobium/Agrobacterium group</taxon>
        <taxon>Rhizobium</taxon>
    </lineage>
</organism>
<dbReference type="Proteomes" id="UP000540909">
    <property type="component" value="Unassembled WGS sequence"/>
</dbReference>
<name>A0A7W6R2E5_9HYPH</name>
<sequence>MDGHRGKAPQFIRDVTSSAAAAKLVQRIETLRDGLERFIAVHKLTKNAFAEAPPILPAQLG</sequence>
<reference evidence="1 2" key="1">
    <citation type="submission" date="2020-08" db="EMBL/GenBank/DDBJ databases">
        <title>Genomic Encyclopedia of Type Strains, Phase IV (KMG-V): Genome sequencing to study the core and pangenomes of soil and plant-associated prokaryotes.</title>
        <authorList>
            <person name="Whitman W."/>
        </authorList>
    </citation>
    <scope>NUCLEOTIDE SEQUENCE [LARGE SCALE GENOMIC DNA]</scope>
    <source>
        <strain evidence="1 2">SEMIA 4089</strain>
    </source>
</reference>
<accession>A0A7W6R2E5</accession>
<gene>
    <name evidence="1" type="ORF">GGD57_001555</name>
</gene>
<evidence type="ECO:0000313" key="2">
    <source>
        <dbReference type="Proteomes" id="UP000540909"/>
    </source>
</evidence>
<protein>
    <submittedName>
        <fullName evidence="1">Uncharacterized protein</fullName>
    </submittedName>
</protein>